<accession>A0A1G6BRX9</accession>
<proteinExistence type="inferred from homology"/>
<dbReference type="PRINTS" id="PR00682">
    <property type="entry name" value="IPNSYNTHASE"/>
</dbReference>
<keyword evidence="14" id="KW-1185">Reference proteome</keyword>
<dbReference type="PROSITE" id="PS51471">
    <property type="entry name" value="FE2OG_OXY"/>
    <property type="match status" value="1"/>
</dbReference>
<organism evidence="13 14">
    <name type="scientific">Pseudidiomarina indica</name>
    <dbReference type="NCBI Taxonomy" id="1159017"/>
    <lineage>
        <taxon>Bacteria</taxon>
        <taxon>Pseudomonadati</taxon>
        <taxon>Pseudomonadota</taxon>
        <taxon>Gammaproteobacteria</taxon>
        <taxon>Alteromonadales</taxon>
        <taxon>Idiomarinaceae</taxon>
        <taxon>Pseudidiomarina</taxon>
    </lineage>
</organism>
<evidence type="ECO:0000313" key="13">
    <source>
        <dbReference type="EMBL" id="SDB23399.1"/>
    </source>
</evidence>
<dbReference type="InterPro" id="IPR044861">
    <property type="entry name" value="IPNS-like_FE2OG_OXY"/>
</dbReference>
<keyword evidence="11" id="KW-0479">Metal-binding</keyword>
<keyword evidence="11" id="KW-0408">Iron</keyword>
<dbReference type="InterPro" id="IPR027443">
    <property type="entry name" value="IPNS-like_sf"/>
</dbReference>
<evidence type="ECO:0000256" key="9">
    <source>
        <dbReference type="ARBA" id="ARBA00047725"/>
    </source>
</evidence>
<evidence type="ECO:0000256" key="11">
    <source>
        <dbReference type="RuleBase" id="RU003682"/>
    </source>
</evidence>
<dbReference type="GO" id="GO:0009693">
    <property type="term" value="P:ethylene biosynthetic process"/>
    <property type="evidence" value="ECO:0007669"/>
    <property type="project" value="UniProtKB-KW"/>
</dbReference>
<dbReference type="RefSeq" id="WP_233340104.1">
    <property type="nucleotide sequence ID" value="NZ_FMXN01000004.1"/>
</dbReference>
<dbReference type="InterPro" id="IPR050231">
    <property type="entry name" value="Iron_ascorbate_oxido_reductase"/>
</dbReference>
<evidence type="ECO:0000256" key="6">
    <source>
        <dbReference type="ARBA" id="ARBA00022666"/>
    </source>
</evidence>
<evidence type="ECO:0000256" key="4">
    <source>
        <dbReference type="ARBA" id="ARBA00012531"/>
    </source>
</evidence>
<keyword evidence="6" id="KW-0266">Ethylene biosynthesis</keyword>
<feature type="domain" description="Fe2OG dioxygenase" evidence="12">
    <location>
        <begin position="180"/>
        <end position="279"/>
    </location>
</feature>
<sequence length="341" mass="38298">MMQQHHVTLPLPVLKLAQWHQGGAARVQFVEELGRAAREYGFFYLTDHGIPAAQIEQVMTLSQQFFQLPAAQKQQVAMVNSPHFRGYSTIGSELTNGRSDQREQFDYMQEEKALDPAAMTTHWHHLIGPNQWPSALPSMRDTLLTWQQQLSSISMELLEAFALALEQAPTAFHRSIGEQPYTHTKLIRYPQRPSNNNQGVGAHKDPGYLTLVLQDEQSGLEVQHQGEWLSVVPLPGAFVVNIGELLELASDGYLQATYHRVVSPNNAQERYSIAFFMAAQLAAEVPYLALPAHLKRLAQGPSSDPNNPLFRQVGQNVFKGRLRSHPDVAQRFYSELLKNAG</sequence>
<protein>
    <recommendedName>
        <fullName evidence="5">2-oxoglutarate-dependent ethylene/succinate-forming enzyme</fullName>
        <ecNumber evidence="4">1.13.12.19</ecNumber>
        <ecNumber evidence="3">1.14.20.7</ecNumber>
    </recommendedName>
    <alternativeName>
        <fullName evidence="7">2-oxoglutarate dioxygenase (ethylene-forming)</fullName>
    </alternativeName>
    <alternativeName>
        <fullName evidence="8">2-oxoglutarate/L-arginine monooxygenase/decarboxylase (succinate-forming)</fullName>
    </alternativeName>
</protein>
<reference evidence="14" key="1">
    <citation type="submission" date="2016-10" db="EMBL/GenBank/DDBJ databases">
        <authorList>
            <person name="Varghese N."/>
            <person name="Submissions S."/>
        </authorList>
    </citation>
    <scope>NUCLEOTIDE SEQUENCE [LARGE SCALE GENOMIC DNA]</scope>
    <source>
        <strain evidence="14">CGMCC 1.10824</strain>
    </source>
</reference>
<dbReference type="Pfam" id="PF14226">
    <property type="entry name" value="DIOX_N"/>
    <property type="match status" value="1"/>
</dbReference>
<dbReference type="Pfam" id="PF03171">
    <property type="entry name" value="2OG-FeII_Oxy"/>
    <property type="match status" value="1"/>
</dbReference>
<evidence type="ECO:0000256" key="8">
    <source>
        <dbReference type="ARBA" id="ARBA00031282"/>
    </source>
</evidence>
<dbReference type="GO" id="GO:0046872">
    <property type="term" value="F:metal ion binding"/>
    <property type="evidence" value="ECO:0007669"/>
    <property type="project" value="UniProtKB-KW"/>
</dbReference>
<evidence type="ECO:0000256" key="2">
    <source>
        <dbReference type="ARBA" id="ARBA00004767"/>
    </source>
</evidence>
<dbReference type="EMBL" id="FMXN01000004">
    <property type="protein sequence ID" value="SDB23399.1"/>
    <property type="molecule type" value="Genomic_DNA"/>
</dbReference>
<comment type="similarity">
    <text evidence="11">Belongs to the iron/ascorbate-dependent oxidoreductase family.</text>
</comment>
<dbReference type="EC" id="1.13.12.19" evidence="4"/>
<comment type="catalytic activity">
    <reaction evidence="9">
        <text>2-oxoglutarate + O2 + 2 H(+) = ethene + 3 CO2 + H2O</text>
        <dbReference type="Rhea" id="RHEA:31523"/>
        <dbReference type="ChEBI" id="CHEBI:15377"/>
        <dbReference type="ChEBI" id="CHEBI:15378"/>
        <dbReference type="ChEBI" id="CHEBI:15379"/>
        <dbReference type="ChEBI" id="CHEBI:16526"/>
        <dbReference type="ChEBI" id="CHEBI:16810"/>
        <dbReference type="ChEBI" id="CHEBI:18153"/>
        <dbReference type="EC" id="1.13.12.19"/>
    </reaction>
</comment>
<evidence type="ECO:0000256" key="10">
    <source>
        <dbReference type="ARBA" id="ARBA00049359"/>
    </source>
</evidence>
<evidence type="ECO:0000259" key="12">
    <source>
        <dbReference type="PROSITE" id="PS51471"/>
    </source>
</evidence>
<dbReference type="STRING" id="1159017.SAMN02927930_00890"/>
<name>A0A1G6BRX9_9GAMM</name>
<dbReference type="InterPro" id="IPR005123">
    <property type="entry name" value="Oxoglu/Fe-dep_dioxygenase_dom"/>
</dbReference>
<comment type="cofactor">
    <cofactor evidence="1">
        <name>Fe(2+)</name>
        <dbReference type="ChEBI" id="CHEBI:29033"/>
    </cofactor>
</comment>
<dbReference type="EC" id="1.14.20.7" evidence="3"/>
<dbReference type="InterPro" id="IPR026992">
    <property type="entry name" value="DIOX_N"/>
</dbReference>
<gene>
    <name evidence="13" type="ORF">SAMN02927930_00890</name>
</gene>
<evidence type="ECO:0000256" key="5">
    <source>
        <dbReference type="ARBA" id="ARBA00019045"/>
    </source>
</evidence>
<keyword evidence="11" id="KW-0560">Oxidoreductase</keyword>
<evidence type="ECO:0000256" key="7">
    <source>
        <dbReference type="ARBA" id="ARBA00031011"/>
    </source>
</evidence>
<dbReference type="Gene3D" id="2.60.120.330">
    <property type="entry name" value="B-lactam Antibiotic, Isopenicillin N Synthase, Chain"/>
    <property type="match status" value="1"/>
</dbReference>
<dbReference type="Proteomes" id="UP000199626">
    <property type="component" value="Unassembled WGS sequence"/>
</dbReference>
<dbReference type="PANTHER" id="PTHR47990">
    <property type="entry name" value="2-OXOGLUTARATE (2OG) AND FE(II)-DEPENDENT OXYGENASE SUPERFAMILY PROTEIN-RELATED"/>
    <property type="match status" value="1"/>
</dbReference>
<comment type="pathway">
    <text evidence="2">Alkene biosynthesis; ethylene biosynthesis via 2-oxoglutarate.</text>
</comment>
<dbReference type="AlphaFoldDB" id="A0A1G6BRX9"/>
<evidence type="ECO:0000256" key="3">
    <source>
        <dbReference type="ARBA" id="ARBA00012293"/>
    </source>
</evidence>
<evidence type="ECO:0000256" key="1">
    <source>
        <dbReference type="ARBA" id="ARBA00001954"/>
    </source>
</evidence>
<dbReference type="GO" id="GO:0102276">
    <property type="term" value="F:2-oxoglutarate oxygenase/decarboxylase (ethylene-forming) activity"/>
    <property type="evidence" value="ECO:0007669"/>
    <property type="project" value="UniProtKB-EC"/>
</dbReference>
<comment type="catalytic activity">
    <reaction evidence="10">
        <text>L-arginine + 2-oxoglutarate + O2 = guanidine + L-glutamate 5-semialdehyde + succinate + CO2</text>
        <dbReference type="Rhea" id="RHEA:31535"/>
        <dbReference type="ChEBI" id="CHEBI:15379"/>
        <dbReference type="ChEBI" id="CHEBI:16526"/>
        <dbReference type="ChEBI" id="CHEBI:16810"/>
        <dbReference type="ChEBI" id="CHEBI:30031"/>
        <dbReference type="ChEBI" id="CHEBI:30087"/>
        <dbReference type="ChEBI" id="CHEBI:32682"/>
        <dbReference type="ChEBI" id="CHEBI:58066"/>
        <dbReference type="EC" id="1.14.20.7"/>
    </reaction>
</comment>
<evidence type="ECO:0000313" key="14">
    <source>
        <dbReference type="Proteomes" id="UP000199626"/>
    </source>
</evidence>
<dbReference type="SUPFAM" id="SSF51197">
    <property type="entry name" value="Clavaminate synthase-like"/>
    <property type="match status" value="1"/>
</dbReference>